<evidence type="ECO:0000256" key="1">
    <source>
        <dbReference type="SAM" id="SignalP"/>
    </source>
</evidence>
<dbReference type="STRING" id="74348.SAMN04488523_101483"/>
<dbReference type="PROSITE" id="PS51318">
    <property type="entry name" value="TAT"/>
    <property type="match status" value="1"/>
</dbReference>
<dbReference type="OrthoDB" id="9779968at2"/>
<proteinExistence type="predicted"/>
<protein>
    <submittedName>
        <fullName evidence="2">Uncharacterized conserved protein, DUF1501 family</fullName>
    </submittedName>
</protein>
<dbReference type="AlphaFoldDB" id="A0A1I1TQV6"/>
<dbReference type="InterPro" id="IPR010869">
    <property type="entry name" value="DUF1501"/>
</dbReference>
<dbReference type="Proteomes" id="UP000198977">
    <property type="component" value="Unassembled WGS sequence"/>
</dbReference>
<feature type="chain" id="PRO_5011554802" evidence="1">
    <location>
        <begin position="35"/>
        <end position="390"/>
    </location>
</feature>
<name>A0A1I1TQV6_9RHOB</name>
<evidence type="ECO:0000313" key="2">
    <source>
        <dbReference type="EMBL" id="SFD60992.1"/>
    </source>
</evidence>
<dbReference type="InterPro" id="IPR006311">
    <property type="entry name" value="TAT_signal"/>
</dbReference>
<dbReference type="PANTHER" id="PTHR43737">
    <property type="entry name" value="BLL7424 PROTEIN"/>
    <property type="match status" value="1"/>
</dbReference>
<sequence length="390" mass="41851">MTQRLQTRRSFLARAGFIGCSLAASPLLTPVSFAAAPWDTRLVVIILRGGMDGLDVVRPVGDPAFAGLRPKLNDAAPALPLDGYFALHPALGALMPLWQNGELGFAHAVSTPYRDKRSHFDGQDILEAGTTEMTNARDGWLNRLLQHVPGVTAETAYAIGIGDVRVLDGAAPSASWAPNAKLKISPQAVRLAELIMEDDPALHAALSEALMLVDGPAGAKAPRLKGAHRNIARFAAERLRGDARIAAFSQNGWDTHRAQQNNISRSLVELGETVLTLKEELGPEVWGKTSVVAVTEFGRTARENGTGGTDHGTGGVMIMAGGAVRGQQMFGKWPGLDEASLYDRRDLMPTRDVRAYLAWIMHGMADVSQATLERDIFPGLEMGDNPNALL</sequence>
<keyword evidence="3" id="KW-1185">Reference proteome</keyword>
<dbReference type="PANTHER" id="PTHR43737:SF1">
    <property type="entry name" value="DUF1501 DOMAIN-CONTAINING PROTEIN"/>
    <property type="match status" value="1"/>
</dbReference>
<dbReference type="RefSeq" id="WP_093922204.1">
    <property type="nucleotide sequence ID" value="NZ_FOMW01000001.1"/>
</dbReference>
<dbReference type="EMBL" id="FOMW01000001">
    <property type="protein sequence ID" value="SFD60992.1"/>
    <property type="molecule type" value="Genomic_DNA"/>
</dbReference>
<dbReference type="Pfam" id="PF07394">
    <property type="entry name" value="DUF1501"/>
    <property type="match status" value="1"/>
</dbReference>
<reference evidence="2 3" key="1">
    <citation type="submission" date="2016-10" db="EMBL/GenBank/DDBJ databases">
        <authorList>
            <person name="de Groot N.N."/>
        </authorList>
    </citation>
    <scope>NUCLEOTIDE SEQUENCE [LARGE SCALE GENOMIC DNA]</scope>
    <source>
        <strain evidence="2 3">DSM 11443</strain>
    </source>
</reference>
<keyword evidence="1" id="KW-0732">Signal</keyword>
<organism evidence="2 3">
    <name type="scientific">Sulfitobacter brevis</name>
    <dbReference type="NCBI Taxonomy" id="74348"/>
    <lineage>
        <taxon>Bacteria</taxon>
        <taxon>Pseudomonadati</taxon>
        <taxon>Pseudomonadota</taxon>
        <taxon>Alphaproteobacteria</taxon>
        <taxon>Rhodobacterales</taxon>
        <taxon>Roseobacteraceae</taxon>
        <taxon>Sulfitobacter</taxon>
    </lineage>
</organism>
<feature type="signal peptide" evidence="1">
    <location>
        <begin position="1"/>
        <end position="34"/>
    </location>
</feature>
<gene>
    <name evidence="2" type="ORF">SAMN04488523_101483</name>
</gene>
<accession>A0A1I1TQV6</accession>
<evidence type="ECO:0000313" key="3">
    <source>
        <dbReference type="Proteomes" id="UP000198977"/>
    </source>
</evidence>